<comment type="caution">
    <text evidence="2">The sequence shown here is derived from an EMBL/GenBank/DDBJ whole genome shotgun (WGS) entry which is preliminary data.</text>
</comment>
<accession>A0ABU6W9L7</accession>
<sequence length="66" mass="7296">MVEKGEATSSDPGLYAAPVFRSANSIIKLVFRLDGTVNTVKEPELHTRQKRGRPRNLEGRKTATLS</sequence>
<feature type="compositionally biased region" description="Basic and acidic residues" evidence="1">
    <location>
        <begin position="55"/>
        <end position="66"/>
    </location>
</feature>
<name>A0ABU6W9L7_9FABA</name>
<organism evidence="2 3">
    <name type="scientific">Stylosanthes scabra</name>
    <dbReference type="NCBI Taxonomy" id="79078"/>
    <lineage>
        <taxon>Eukaryota</taxon>
        <taxon>Viridiplantae</taxon>
        <taxon>Streptophyta</taxon>
        <taxon>Embryophyta</taxon>
        <taxon>Tracheophyta</taxon>
        <taxon>Spermatophyta</taxon>
        <taxon>Magnoliopsida</taxon>
        <taxon>eudicotyledons</taxon>
        <taxon>Gunneridae</taxon>
        <taxon>Pentapetalae</taxon>
        <taxon>rosids</taxon>
        <taxon>fabids</taxon>
        <taxon>Fabales</taxon>
        <taxon>Fabaceae</taxon>
        <taxon>Papilionoideae</taxon>
        <taxon>50 kb inversion clade</taxon>
        <taxon>dalbergioids sensu lato</taxon>
        <taxon>Dalbergieae</taxon>
        <taxon>Pterocarpus clade</taxon>
        <taxon>Stylosanthes</taxon>
    </lineage>
</organism>
<gene>
    <name evidence="2" type="ORF">PIB30_030243</name>
</gene>
<proteinExistence type="predicted"/>
<dbReference type="EMBL" id="JASCZI010181368">
    <property type="protein sequence ID" value="MED6182625.1"/>
    <property type="molecule type" value="Genomic_DNA"/>
</dbReference>
<reference evidence="2 3" key="1">
    <citation type="journal article" date="2023" name="Plants (Basel)">
        <title>Bridging the Gap: Combining Genomics and Transcriptomics Approaches to Understand Stylosanthes scabra, an Orphan Legume from the Brazilian Caatinga.</title>
        <authorList>
            <person name="Ferreira-Neto J.R.C."/>
            <person name="da Silva M.D."/>
            <person name="Binneck E."/>
            <person name="de Melo N.F."/>
            <person name="da Silva R.H."/>
            <person name="de Melo A.L.T.M."/>
            <person name="Pandolfi V."/>
            <person name="Bustamante F.O."/>
            <person name="Brasileiro-Vidal A.C."/>
            <person name="Benko-Iseppon A.M."/>
        </authorList>
    </citation>
    <scope>NUCLEOTIDE SEQUENCE [LARGE SCALE GENOMIC DNA]</scope>
    <source>
        <tissue evidence="2">Leaves</tissue>
    </source>
</reference>
<keyword evidence="3" id="KW-1185">Reference proteome</keyword>
<evidence type="ECO:0000313" key="3">
    <source>
        <dbReference type="Proteomes" id="UP001341840"/>
    </source>
</evidence>
<evidence type="ECO:0000313" key="2">
    <source>
        <dbReference type="EMBL" id="MED6182625.1"/>
    </source>
</evidence>
<dbReference type="Proteomes" id="UP001341840">
    <property type="component" value="Unassembled WGS sequence"/>
</dbReference>
<feature type="region of interest" description="Disordered" evidence="1">
    <location>
        <begin position="42"/>
        <end position="66"/>
    </location>
</feature>
<protein>
    <submittedName>
        <fullName evidence="2">Uncharacterized protein</fullName>
    </submittedName>
</protein>
<evidence type="ECO:0000256" key="1">
    <source>
        <dbReference type="SAM" id="MobiDB-lite"/>
    </source>
</evidence>